<organism evidence="1 2">
    <name type="scientific">Aeromonas caviae</name>
    <name type="common">Aeromonas punctata</name>
    <dbReference type="NCBI Taxonomy" id="648"/>
    <lineage>
        <taxon>Bacteria</taxon>
        <taxon>Pseudomonadati</taxon>
        <taxon>Pseudomonadota</taxon>
        <taxon>Gammaproteobacteria</taxon>
        <taxon>Aeromonadales</taxon>
        <taxon>Aeromonadaceae</taxon>
        <taxon>Aeromonas</taxon>
    </lineage>
</organism>
<evidence type="ECO:0000313" key="1">
    <source>
        <dbReference type="EMBL" id="GJA64078.1"/>
    </source>
</evidence>
<name>A0AA37CYA5_AERCA</name>
<evidence type="ECO:0000313" key="2">
    <source>
        <dbReference type="Proteomes" id="UP000886934"/>
    </source>
</evidence>
<gene>
    <name evidence="1" type="ORF">KAM351_26890</name>
</gene>
<proteinExistence type="predicted"/>
<dbReference type="AlphaFoldDB" id="A0AA37CYA5"/>
<comment type="caution">
    <text evidence="1">The sequence shown here is derived from an EMBL/GenBank/DDBJ whole genome shotgun (WGS) entry which is preliminary data.</text>
</comment>
<dbReference type="EMBL" id="BPNN01000040">
    <property type="protein sequence ID" value="GJA64078.1"/>
    <property type="molecule type" value="Genomic_DNA"/>
</dbReference>
<protein>
    <submittedName>
        <fullName evidence="1">Uncharacterized protein</fullName>
    </submittedName>
</protein>
<dbReference type="Proteomes" id="UP000886934">
    <property type="component" value="Unassembled WGS sequence"/>
</dbReference>
<reference evidence="1" key="1">
    <citation type="submission" date="2021-07" db="EMBL/GenBank/DDBJ databases">
        <title>Draft genome sequence of carbapenem-resistant Aeromonas spp. in Japan.</title>
        <authorList>
            <person name="Maehana S."/>
            <person name="Suzuki M."/>
            <person name="Kitasato H."/>
        </authorList>
    </citation>
    <scope>NUCLEOTIDE SEQUENCE</scope>
    <source>
        <strain evidence="1">KAM351</strain>
    </source>
</reference>
<sequence length="53" mass="6028">MSKYTTEQLKAALIGLRAMNTPDADAAFEMTFDEVHRRMGDEAFDAWCEAQGW</sequence>
<dbReference type="RefSeq" id="WP_223940169.1">
    <property type="nucleotide sequence ID" value="NZ_BPNN01000040.1"/>
</dbReference>
<accession>A0AA37CYA5</accession>